<feature type="region of interest" description="Disordered" evidence="2">
    <location>
        <begin position="40"/>
        <end position="95"/>
    </location>
</feature>
<keyword evidence="1" id="KW-0143">Chaperone</keyword>
<dbReference type="GO" id="GO:0009506">
    <property type="term" value="C:plasmodesma"/>
    <property type="evidence" value="ECO:0007669"/>
    <property type="project" value="TreeGrafter"/>
</dbReference>
<organism evidence="3 4">
    <name type="scientific">Centaurea solstitialis</name>
    <name type="common">yellow star-thistle</name>
    <dbReference type="NCBI Taxonomy" id="347529"/>
    <lineage>
        <taxon>Eukaryota</taxon>
        <taxon>Viridiplantae</taxon>
        <taxon>Streptophyta</taxon>
        <taxon>Embryophyta</taxon>
        <taxon>Tracheophyta</taxon>
        <taxon>Spermatophyta</taxon>
        <taxon>Magnoliopsida</taxon>
        <taxon>eudicotyledons</taxon>
        <taxon>Gunneridae</taxon>
        <taxon>Pentapetalae</taxon>
        <taxon>asterids</taxon>
        <taxon>campanulids</taxon>
        <taxon>Asterales</taxon>
        <taxon>Asteraceae</taxon>
        <taxon>Carduoideae</taxon>
        <taxon>Cardueae</taxon>
        <taxon>Centaureinae</taxon>
        <taxon>Centaurea</taxon>
    </lineage>
</organism>
<dbReference type="Proteomes" id="UP001172457">
    <property type="component" value="Chromosome 3"/>
</dbReference>
<feature type="compositionally biased region" description="Basic and acidic residues" evidence="2">
    <location>
        <begin position="80"/>
        <end position="95"/>
    </location>
</feature>
<proteinExistence type="predicted"/>
<feature type="compositionally biased region" description="Polar residues" evidence="2">
    <location>
        <begin position="264"/>
        <end position="281"/>
    </location>
</feature>
<evidence type="ECO:0000313" key="3">
    <source>
        <dbReference type="EMBL" id="KAJ9556348.1"/>
    </source>
</evidence>
<sequence length="559" mass="63094">MLKQEEPETEKKTSDCLIPFLMKDYPYPIMWVPPGFMNTDSNRKHTHDRVPLNESKEKDKEKHTHDRIPLGPLEPLKQGRNGETERKQPAWDDNNLERRGVGNICFYVKQSPRFEDDKHPKGKVHHTLLPKEITVPTDNRLPFPIFWFRLKNNEVGEKNVKESPSARSDDKKREAKINDEAELDTGDYILVKQLGSIEEKNHPKSIETQMKSASVEKTDNGIEGKASPKTPKLPPVCLRVDPLPRKKNSTSRSLHPLSDDIRSKGSTINESRSSQQQTQLSEGLKKSNEEKSENAIKTIKVVESDFENVPKGSGKKKLSENEAALIVRSACRGFQPITKLRQIAEVGKRVIELRNRIRDRESCCFDSKEKLGLHPVVREVRKCVAKELVGLQEKLDSLKPETPIEQPTTKRVKDDDADDESPNTNLELQKEERGEEVKNKQPLDDVIQDKLGGKDDDDDDINVESETQSDSKVESAMINSDDNQTVPIGEVNKDKQLLDDVIKDKLPQTDGNGESGGKDDDAMEQKVAEENSKGEMCEQAADAIQAESGTNVDHRAQRG</sequence>
<reference evidence="3" key="1">
    <citation type="submission" date="2023-03" db="EMBL/GenBank/DDBJ databases">
        <title>Chromosome-scale reference genome and RAD-based genetic map of yellow starthistle (Centaurea solstitialis) reveal putative structural variation and QTLs associated with invader traits.</title>
        <authorList>
            <person name="Reatini B."/>
            <person name="Cang F.A."/>
            <person name="Jiang Q."/>
            <person name="Mckibben M.T.W."/>
            <person name="Barker M.S."/>
            <person name="Rieseberg L.H."/>
            <person name="Dlugosch K.M."/>
        </authorList>
    </citation>
    <scope>NUCLEOTIDE SEQUENCE</scope>
    <source>
        <strain evidence="3">CAN-66</strain>
        <tissue evidence="3">Leaf</tissue>
    </source>
</reference>
<comment type="caution">
    <text evidence="3">The sequence shown here is derived from an EMBL/GenBank/DDBJ whole genome shotgun (WGS) entry which is preliminary data.</text>
</comment>
<feature type="compositionally biased region" description="Basic and acidic residues" evidence="2">
    <location>
        <begin position="283"/>
        <end position="292"/>
    </location>
</feature>
<feature type="compositionally biased region" description="Basic and acidic residues" evidence="2">
    <location>
        <begin position="516"/>
        <end position="536"/>
    </location>
</feature>
<dbReference type="GO" id="GO:0006457">
    <property type="term" value="P:protein folding"/>
    <property type="evidence" value="ECO:0007669"/>
    <property type="project" value="TreeGrafter"/>
</dbReference>
<feature type="region of interest" description="Disordered" evidence="2">
    <location>
        <begin position="158"/>
        <end position="179"/>
    </location>
</feature>
<feature type="compositionally biased region" description="Basic and acidic residues" evidence="2">
    <location>
        <begin position="167"/>
        <end position="179"/>
    </location>
</feature>
<accession>A0AA38T8J5</accession>
<dbReference type="AlphaFoldDB" id="A0AA38T8J5"/>
<evidence type="ECO:0000313" key="4">
    <source>
        <dbReference type="Proteomes" id="UP001172457"/>
    </source>
</evidence>
<dbReference type="InterPro" id="IPR040400">
    <property type="entry name" value="BAG5/6/7/8"/>
</dbReference>
<feature type="region of interest" description="Disordered" evidence="2">
    <location>
        <begin position="200"/>
        <end position="292"/>
    </location>
</feature>
<feature type="compositionally biased region" description="Basic and acidic residues" evidence="2">
    <location>
        <begin position="491"/>
        <end position="507"/>
    </location>
</feature>
<protein>
    <submittedName>
        <fullName evidence="3">Uncharacterized protein</fullName>
    </submittedName>
</protein>
<dbReference type="EMBL" id="JARYMX010000003">
    <property type="protein sequence ID" value="KAJ9556348.1"/>
    <property type="molecule type" value="Genomic_DNA"/>
</dbReference>
<evidence type="ECO:0000256" key="1">
    <source>
        <dbReference type="ARBA" id="ARBA00023186"/>
    </source>
</evidence>
<feature type="region of interest" description="Disordered" evidence="2">
    <location>
        <begin position="398"/>
        <end position="559"/>
    </location>
</feature>
<gene>
    <name evidence="3" type="ORF">OSB04_010962</name>
</gene>
<evidence type="ECO:0000256" key="2">
    <source>
        <dbReference type="SAM" id="MobiDB-lite"/>
    </source>
</evidence>
<dbReference type="PANTHER" id="PTHR33322:SF16">
    <property type="entry name" value="BAG FAMILY MOLECULAR CHAPERONE REGULATOR 6"/>
    <property type="match status" value="1"/>
</dbReference>
<feature type="compositionally biased region" description="Polar residues" evidence="2">
    <location>
        <begin position="477"/>
        <end position="486"/>
    </location>
</feature>
<feature type="compositionally biased region" description="Basic and acidic residues" evidence="2">
    <location>
        <begin position="428"/>
        <end position="454"/>
    </location>
</feature>
<feature type="compositionally biased region" description="Basic and acidic residues" evidence="2">
    <location>
        <begin position="48"/>
        <end position="68"/>
    </location>
</feature>
<keyword evidence="4" id="KW-1185">Reference proteome</keyword>
<dbReference type="PANTHER" id="PTHR33322">
    <property type="entry name" value="BAG DOMAIN CONTAINING PROTEIN, EXPRESSED"/>
    <property type="match status" value="1"/>
</dbReference>
<name>A0AA38T8J5_9ASTR</name>